<reference evidence="1" key="1">
    <citation type="submission" date="2014-11" db="EMBL/GenBank/DDBJ databases">
        <authorList>
            <person name="Amaro Gonzalez C."/>
        </authorList>
    </citation>
    <scope>NUCLEOTIDE SEQUENCE</scope>
</reference>
<proteinExistence type="predicted"/>
<sequence>MPKYYKTGHMNSSQSTSHLIYLMDPKEVK</sequence>
<dbReference type="EMBL" id="GBXM01085579">
    <property type="protein sequence ID" value="JAH22998.1"/>
    <property type="molecule type" value="Transcribed_RNA"/>
</dbReference>
<evidence type="ECO:0000313" key="1">
    <source>
        <dbReference type="EMBL" id="JAH22998.1"/>
    </source>
</evidence>
<organism evidence="1">
    <name type="scientific">Anguilla anguilla</name>
    <name type="common">European freshwater eel</name>
    <name type="synonym">Muraena anguilla</name>
    <dbReference type="NCBI Taxonomy" id="7936"/>
    <lineage>
        <taxon>Eukaryota</taxon>
        <taxon>Metazoa</taxon>
        <taxon>Chordata</taxon>
        <taxon>Craniata</taxon>
        <taxon>Vertebrata</taxon>
        <taxon>Euteleostomi</taxon>
        <taxon>Actinopterygii</taxon>
        <taxon>Neopterygii</taxon>
        <taxon>Teleostei</taxon>
        <taxon>Anguilliformes</taxon>
        <taxon>Anguillidae</taxon>
        <taxon>Anguilla</taxon>
    </lineage>
</organism>
<dbReference type="AlphaFoldDB" id="A0A0E9R3S3"/>
<accession>A0A0E9R3S3</accession>
<protein>
    <submittedName>
        <fullName evidence="1">Uncharacterized protein</fullName>
    </submittedName>
</protein>
<reference evidence="1" key="2">
    <citation type="journal article" date="2015" name="Fish Shellfish Immunol.">
        <title>Early steps in the European eel (Anguilla anguilla)-Vibrio vulnificus interaction in the gills: Role of the RtxA13 toxin.</title>
        <authorList>
            <person name="Callol A."/>
            <person name="Pajuelo D."/>
            <person name="Ebbesson L."/>
            <person name="Teles M."/>
            <person name="MacKenzie S."/>
            <person name="Amaro C."/>
        </authorList>
    </citation>
    <scope>NUCLEOTIDE SEQUENCE</scope>
</reference>
<name>A0A0E9R3S3_ANGAN</name>